<sequence length="138" mass="15393">MSSSCKEGVLSSDPRVPWLGRRKRIALALLRGGKEALLPMCVMKPRGEKPARGVSPHACRPPTPAGARAQQVCGTLHLPPTRHVQFHARRSRHYMCTGRMRSPFSERRGVQLSVSRPPRAARYLLTPRRTPLRPPHGP</sequence>
<accession>A0A834ADF2</accession>
<reference evidence="2 3" key="1">
    <citation type="journal article" date="2020" name="Nature">
        <title>Six reference-quality genomes reveal evolution of bat adaptations.</title>
        <authorList>
            <person name="Jebb D."/>
            <person name="Huang Z."/>
            <person name="Pippel M."/>
            <person name="Hughes G.M."/>
            <person name="Lavrichenko K."/>
            <person name="Devanna P."/>
            <person name="Winkler S."/>
            <person name="Jermiin L.S."/>
            <person name="Skirmuntt E.C."/>
            <person name="Katzourakis A."/>
            <person name="Burkitt-Gray L."/>
            <person name="Ray D.A."/>
            <person name="Sullivan K.A.M."/>
            <person name="Roscito J.G."/>
            <person name="Kirilenko B.M."/>
            <person name="Davalos L.M."/>
            <person name="Corthals A.P."/>
            <person name="Power M.L."/>
            <person name="Jones G."/>
            <person name="Ransome R.D."/>
            <person name="Dechmann D.K.N."/>
            <person name="Locatelli A.G."/>
            <person name="Puechmaille S.J."/>
            <person name="Fedrigo O."/>
            <person name="Jarvis E.D."/>
            <person name="Hiller M."/>
            <person name="Vernes S.C."/>
            <person name="Myers E.W."/>
            <person name="Teeling E.C."/>
        </authorList>
    </citation>
    <scope>NUCLEOTIDE SEQUENCE [LARGE SCALE GENOMIC DNA]</scope>
    <source>
        <strain evidence="2">Bat1K_MPI-CBG_1</strain>
    </source>
</reference>
<dbReference type="EMBL" id="JABVXQ010000005">
    <property type="protein sequence ID" value="KAF6109478.1"/>
    <property type="molecule type" value="Genomic_DNA"/>
</dbReference>
<organism evidence="2 3">
    <name type="scientific">Phyllostomus discolor</name>
    <name type="common">pale spear-nosed bat</name>
    <dbReference type="NCBI Taxonomy" id="89673"/>
    <lineage>
        <taxon>Eukaryota</taxon>
        <taxon>Metazoa</taxon>
        <taxon>Chordata</taxon>
        <taxon>Craniata</taxon>
        <taxon>Vertebrata</taxon>
        <taxon>Euteleostomi</taxon>
        <taxon>Mammalia</taxon>
        <taxon>Eutheria</taxon>
        <taxon>Laurasiatheria</taxon>
        <taxon>Chiroptera</taxon>
        <taxon>Yangochiroptera</taxon>
        <taxon>Phyllostomidae</taxon>
        <taxon>Phyllostominae</taxon>
        <taxon>Phyllostomus</taxon>
    </lineage>
</organism>
<proteinExistence type="predicted"/>
<gene>
    <name evidence="2" type="ORF">HJG60_010753</name>
</gene>
<feature type="region of interest" description="Disordered" evidence="1">
    <location>
        <begin position="46"/>
        <end position="67"/>
    </location>
</feature>
<evidence type="ECO:0000313" key="3">
    <source>
        <dbReference type="Proteomes" id="UP000664940"/>
    </source>
</evidence>
<comment type="caution">
    <text evidence="2">The sequence shown here is derived from an EMBL/GenBank/DDBJ whole genome shotgun (WGS) entry which is preliminary data.</text>
</comment>
<protein>
    <submittedName>
        <fullName evidence="2">Uncharacterized protein</fullName>
    </submittedName>
</protein>
<feature type="region of interest" description="Disordered" evidence="1">
    <location>
        <begin position="105"/>
        <end position="138"/>
    </location>
</feature>
<evidence type="ECO:0000256" key="1">
    <source>
        <dbReference type="SAM" id="MobiDB-lite"/>
    </source>
</evidence>
<evidence type="ECO:0000313" key="2">
    <source>
        <dbReference type="EMBL" id="KAF6109478.1"/>
    </source>
</evidence>
<dbReference type="Proteomes" id="UP000664940">
    <property type="component" value="Unassembled WGS sequence"/>
</dbReference>
<dbReference type="AlphaFoldDB" id="A0A834ADF2"/>
<name>A0A834ADF2_9CHIR</name>